<dbReference type="EMBL" id="KI546076">
    <property type="protein sequence ID" value="EST46356.1"/>
    <property type="molecule type" value="Genomic_DNA"/>
</dbReference>
<dbReference type="EMBL" id="AUWU02000008">
    <property type="protein sequence ID" value="KAH0570228.1"/>
    <property type="molecule type" value="Genomic_DNA"/>
</dbReference>
<accession>V6LRN2</accession>
<gene>
    <name evidence="1" type="ORF">SS50377_13599</name>
    <name evidence="2" type="ORF">SS50377_28203</name>
</gene>
<evidence type="ECO:0000313" key="1">
    <source>
        <dbReference type="EMBL" id="EST46356.1"/>
    </source>
</evidence>
<organism evidence="1">
    <name type="scientific">Spironucleus salmonicida</name>
    <dbReference type="NCBI Taxonomy" id="348837"/>
    <lineage>
        <taxon>Eukaryota</taxon>
        <taxon>Metamonada</taxon>
        <taxon>Diplomonadida</taxon>
        <taxon>Hexamitidae</taxon>
        <taxon>Hexamitinae</taxon>
        <taxon>Spironucleus</taxon>
    </lineage>
</organism>
<protein>
    <submittedName>
        <fullName evidence="1">Uncharacterized protein</fullName>
    </submittedName>
</protein>
<keyword evidence="3" id="KW-1185">Reference proteome</keyword>
<reference evidence="2" key="2">
    <citation type="submission" date="2020-12" db="EMBL/GenBank/DDBJ databases">
        <title>New Spironucleus salmonicida genome in near-complete chromosomes.</title>
        <authorList>
            <person name="Xu F."/>
            <person name="Kurt Z."/>
            <person name="Jimenez-Gonzalez A."/>
            <person name="Astvaldsson A."/>
            <person name="Andersson J.O."/>
            <person name="Svard S.G."/>
        </authorList>
    </citation>
    <scope>NUCLEOTIDE SEQUENCE</scope>
    <source>
        <strain evidence="2">ATCC 50377</strain>
    </source>
</reference>
<dbReference type="Proteomes" id="UP000018208">
    <property type="component" value="Unassembled WGS sequence"/>
</dbReference>
<proteinExistence type="predicted"/>
<dbReference type="AlphaFoldDB" id="V6LRN2"/>
<dbReference type="VEuPathDB" id="GiardiaDB:SS50377_28203"/>
<evidence type="ECO:0000313" key="3">
    <source>
        <dbReference type="Proteomes" id="UP000018208"/>
    </source>
</evidence>
<sequence>MNRKYQQEIQLPYSKEKLLTGDNRTTYNAHIPFWLNKTDSYYPEQPQQHPFSSNSIFALTRTIQQKEINQSFVNQILEKIQ</sequence>
<reference evidence="1 2" key="1">
    <citation type="journal article" date="2014" name="PLoS Genet.">
        <title>The Genome of Spironucleus salmonicida Highlights a Fish Pathogen Adapted to Fluctuating Environments.</title>
        <authorList>
            <person name="Xu F."/>
            <person name="Jerlstrom-Hultqvist J."/>
            <person name="Einarsson E."/>
            <person name="Astvaldsson A."/>
            <person name="Svard S.G."/>
            <person name="Andersson J.O."/>
        </authorList>
    </citation>
    <scope>NUCLEOTIDE SEQUENCE</scope>
    <source>
        <strain evidence="2">ATCC 50377</strain>
    </source>
</reference>
<evidence type="ECO:0000313" key="2">
    <source>
        <dbReference type="EMBL" id="KAH0570228.1"/>
    </source>
</evidence>
<name>V6LRN2_9EUKA</name>